<accession>A0ACA9KV51</accession>
<comment type="caution">
    <text evidence="1">The sequence shown here is derived from an EMBL/GenBank/DDBJ whole genome shotgun (WGS) entry which is preliminary data.</text>
</comment>
<name>A0ACA9KV51_9GLOM</name>
<keyword evidence="2" id="KW-1185">Reference proteome</keyword>
<gene>
    <name evidence="1" type="ORF">SCALOS_LOCUS3008</name>
</gene>
<sequence>KKAVCQQDNDDDEGFLDEDDEAEYDALLINNTSDLVAAMALVLGYDFVPYFKEYINYIAKYYKKTKPISERSMAIGCLGETTIGLKDGISEFTEQLLPLYLKALADEDEEVRSNAAFAIGLLCQYTRLDISSRYGDILSALHPLFTGQSAMNVTDNACGAVCRMIMACPQAVPMDQVLEAVLRTLPLKHDFEENEPVFKCICTLFRANNSFVFNHVPELLNIFAKVISPPEEQLTDQTRQEIMEIIQALNQKFPEAVLTCTNAFLASIADILAQNITLTKKKYENPILTPKSELSTSTKSLHKIEEKIEKKLPSSIPTNESFNYIRTLRFSSYGFLIAPVVHTWFSFLDRRFPLPQITISPQINISPQISVSKNLLATQMNVVIKRLTADQIVFAPFGLFLFFNIIGLLEGHDINEIKEKFHEAYIPALKANYAVWPIVQLINFRFLPLRYRLPFVSSIGNQSNDVTYPDNTPKISNSDIQLLEIIRPLKQTLEPIDDLCMEYFMNEGIWVLQPRTRDVRERGIGSLV</sequence>
<proteinExistence type="predicted"/>
<dbReference type="Proteomes" id="UP000789860">
    <property type="component" value="Unassembled WGS sequence"/>
</dbReference>
<protein>
    <submittedName>
        <fullName evidence="1">1499_t:CDS:1</fullName>
    </submittedName>
</protein>
<organism evidence="1 2">
    <name type="scientific">Scutellospora calospora</name>
    <dbReference type="NCBI Taxonomy" id="85575"/>
    <lineage>
        <taxon>Eukaryota</taxon>
        <taxon>Fungi</taxon>
        <taxon>Fungi incertae sedis</taxon>
        <taxon>Mucoromycota</taxon>
        <taxon>Glomeromycotina</taxon>
        <taxon>Glomeromycetes</taxon>
        <taxon>Diversisporales</taxon>
        <taxon>Gigasporaceae</taxon>
        <taxon>Scutellospora</taxon>
    </lineage>
</organism>
<reference evidence="1" key="1">
    <citation type="submission" date="2021-06" db="EMBL/GenBank/DDBJ databases">
        <authorList>
            <person name="Kallberg Y."/>
            <person name="Tangrot J."/>
            <person name="Rosling A."/>
        </authorList>
    </citation>
    <scope>NUCLEOTIDE SEQUENCE</scope>
    <source>
        <strain evidence="1">AU212A</strain>
    </source>
</reference>
<evidence type="ECO:0000313" key="1">
    <source>
        <dbReference type="EMBL" id="CAG8495342.1"/>
    </source>
</evidence>
<evidence type="ECO:0000313" key="2">
    <source>
        <dbReference type="Proteomes" id="UP000789860"/>
    </source>
</evidence>
<dbReference type="EMBL" id="CAJVPM010002970">
    <property type="protein sequence ID" value="CAG8495342.1"/>
    <property type="molecule type" value="Genomic_DNA"/>
</dbReference>
<feature type="non-terminal residue" evidence="1">
    <location>
        <position position="1"/>
    </location>
</feature>